<reference evidence="1" key="1">
    <citation type="journal article" date="2022" name="bioRxiv">
        <title>Sequencing and chromosome-scale assembly of the giantPleurodeles waltlgenome.</title>
        <authorList>
            <person name="Brown T."/>
            <person name="Elewa A."/>
            <person name="Iarovenko S."/>
            <person name="Subramanian E."/>
            <person name="Araus A.J."/>
            <person name="Petzold A."/>
            <person name="Susuki M."/>
            <person name="Suzuki K.-i.T."/>
            <person name="Hayashi T."/>
            <person name="Toyoda A."/>
            <person name="Oliveira C."/>
            <person name="Osipova E."/>
            <person name="Leigh N.D."/>
            <person name="Simon A."/>
            <person name="Yun M.H."/>
        </authorList>
    </citation>
    <scope>NUCLEOTIDE SEQUENCE</scope>
    <source>
        <strain evidence="1">20211129_DDA</strain>
        <tissue evidence="1">Liver</tissue>
    </source>
</reference>
<dbReference type="AlphaFoldDB" id="A0AAV7RA15"/>
<evidence type="ECO:0000313" key="1">
    <source>
        <dbReference type="EMBL" id="KAJ1149154.1"/>
    </source>
</evidence>
<proteinExistence type="predicted"/>
<name>A0AAV7RA15_PLEWA</name>
<evidence type="ECO:0008006" key="3">
    <source>
        <dbReference type="Google" id="ProtNLM"/>
    </source>
</evidence>
<gene>
    <name evidence="1" type="ORF">NDU88_001971</name>
</gene>
<accession>A0AAV7RA15</accession>
<sequence>MPPAASGRELLVGAAALGSLVSQCAPSPGCQFRLGFSGLRAPHRFDHAAAPLLSPNVALWVAASSLHQFGESDCRDRILGSKGLVISVKRGPVPHAAAILVFLELQGSIEFSSFLVVRGCRHCSECCTGDRQCWNRV</sequence>
<dbReference type="Proteomes" id="UP001066276">
    <property type="component" value="Chromosome 5"/>
</dbReference>
<dbReference type="EMBL" id="JANPWB010000009">
    <property type="protein sequence ID" value="KAJ1149154.1"/>
    <property type="molecule type" value="Genomic_DNA"/>
</dbReference>
<organism evidence="1 2">
    <name type="scientific">Pleurodeles waltl</name>
    <name type="common">Iberian ribbed newt</name>
    <dbReference type="NCBI Taxonomy" id="8319"/>
    <lineage>
        <taxon>Eukaryota</taxon>
        <taxon>Metazoa</taxon>
        <taxon>Chordata</taxon>
        <taxon>Craniata</taxon>
        <taxon>Vertebrata</taxon>
        <taxon>Euteleostomi</taxon>
        <taxon>Amphibia</taxon>
        <taxon>Batrachia</taxon>
        <taxon>Caudata</taxon>
        <taxon>Salamandroidea</taxon>
        <taxon>Salamandridae</taxon>
        <taxon>Pleurodelinae</taxon>
        <taxon>Pleurodeles</taxon>
    </lineage>
</organism>
<comment type="caution">
    <text evidence="1">The sequence shown here is derived from an EMBL/GenBank/DDBJ whole genome shotgun (WGS) entry which is preliminary data.</text>
</comment>
<keyword evidence="2" id="KW-1185">Reference proteome</keyword>
<evidence type="ECO:0000313" key="2">
    <source>
        <dbReference type="Proteomes" id="UP001066276"/>
    </source>
</evidence>
<protein>
    <recommendedName>
        <fullName evidence="3">Secreted protein</fullName>
    </recommendedName>
</protein>